<name>A0A5E7ZKW6_9SPHN</name>
<reference evidence="1 2" key="1">
    <citation type="submission" date="2019-09" db="EMBL/GenBank/DDBJ databases">
        <authorList>
            <person name="Dittami M. S."/>
        </authorList>
    </citation>
    <scope>NUCLEOTIDE SEQUENCE [LARGE SCALE GENOMIC DNA]</scope>
    <source>
        <strain evidence="1">SPHINGO391</strain>
    </source>
</reference>
<organism evidence="1 2">
    <name type="scientific">Sphingomonas aurantiaca</name>
    <dbReference type="NCBI Taxonomy" id="185949"/>
    <lineage>
        <taxon>Bacteria</taxon>
        <taxon>Pseudomonadati</taxon>
        <taxon>Pseudomonadota</taxon>
        <taxon>Alphaproteobacteria</taxon>
        <taxon>Sphingomonadales</taxon>
        <taxon>Sphingomonadaceae</taxon>
        <taxon>Sphingomonas</taxon>
    </lineage>
</organism>
<gene>
    <name evidence="1" type="ORF">SPHINGO391_450076</name>
</gene>
<sequence length="60" mass="6662">MIGRAGKLGLSRPFRFGALAGFVRAFPTPARHPRAGGDPDPRTFVRNREVCHYGFPPPRE</sequence>
<proteinExistence type="predicted"/>
<dbReference type="Proteomes" id="UP000326857">
    <property type="component" value="Unassembled WGS sequence"/>
</dbReference>
<dbReference type="EMBL" id="CABVLI010000040">
    <property type="protein sequence ID" value="VVT17203.1"/>
    <property type="molecule type" value="Genomic_DNA"/>
</dbReference>
<dbReference type="AlphaFoldDB" id="A0A5E7ZKW6"/>
<accession>A0A5E7ZKW6</accession>
<evidence type="ECO:0000313" key="2">
    <source>
        <dbReference type="Proteomes" id="UP000326857"/>
    </source>
</evidence>
<protein>
    <submittedName>
        <fullName evidence="1">Uncharacterized protein</fullName>
    </submittedName>
</protein>
<evidence type="ECO:0000313" key="1">
    <source>
        <dbReference type="EMBL" id="VVT17203.1"/>
    </source>
</evidence>